<dbReference type="EMBL" id="MPJW01000092">
    <property type="protein sequence ID" value="OLU41046.1"/>
    <property type="molecule type" value="Genomic_DNA"/>
</dbReference>
<feature type="region of interest" description="Disordered" evidence="1">
    <location>
        <begin position="814"/>
        <end position="891"/>
    </location>
</feature>
<comment type="caution">
    <text evidence="2">The sequence shown here is derived from an EMBL/GenBank/DDBJ whole genome shotgun (WGS) entry which is preliminary data.</text>
</comment>
<organism evidence="2 3">
    <name type="scientific">Ileibacterium valens</name>
    <dbReference type="NCBI Taxonomy" id="1862668"/>
    <lineage>
        <taxon>Bacteria</taxon>
        <taxon>Bacillati</taxon>
        <taxon>Bacillota</taxon>
        <taxon>Erysipelotrichia</taxon>
        <taxon>Erysipelotrichales</taxon>
        <taxon>Erysipelotrichaceae</taxon>
        <taxon>Ileibacterium</taxon>
    </lineage>
</organism>
<feature type="region of interest" description="Disordered" evidence="1">
    <location>
        <begin position="781"/>
        <end position="801"/>
    </location>
</feature>
<dbReference type="GeneID" id="82202372"/>
<feature type="compositionally biased region" description="Polar residues" evidence="1">
    <location>
        <begin position="786"/>
        <end position="795"/>
    </location>
</feature>
<dbReference type="RefSeq" id="WP_075818570.1">
    <property type="nucleotide sequence ID" value="NZ_CAPNHH010000024.1"/>
</dbReference>
<dbReference type="Proteomes" id="UP000186341">
    <property type="component" value="Unassembled WGS sequence"/>
</dbReference>
<evidence type="ECO:0000313" key="3">
    <source>
        <dbReference type="Proteomes" id="UP000186341"/>
    </source>
</evidence>
<dbReference type="InterPro" id="IPR011990">
    <property type="entry name" value="TPR-like_helical_dom_sf"/>
</dbReference>
<name>A0A1U7NHE8_9FIRM</name>
<evidence type="ECO:0000313" key="2">
    <source>
        <dbReference type="EMBL" id="OLU41046.1"/>
    </source>
</evidence>
<evidence type="ECO:0008006" key="4">
    <source>
        <dbReference type="Google" id="ProtNLM"/>
    </source>
</evidence>
<sequence length="891" mass="104338">MINLNEKTRSLIRQSVLRTDICRMNESWRYPQALSWLFEYEKKYGCDEFFYVQKIDALLGMREFDQARTLLEQAYQEGFQEAQLGSQMFRILIYYGKYDQAYELMERMENIYRQNVPEEGFNEEESLLGEMEPSSLIIKGTLKAMMKDYPTAISMLEDAMLENYDITGSLVLGLCYILDGSEDRGLEIFMNALDQDEEVDAMFQSIMPNKDSIDIHNEKQVLDQAEFLFDRLARFAFDIFDYAAAANEEEHPDFDQFMRERIEEDPKEALLLLEGLVKGQGEIPPLLVFIAICYEKLNQESLRIKTLRKILNYTPKSAELAKLDLIGQLYALHELDYSKSTVKKHLKRLYSYNRNDFESVDLLIREAAEYEFSDFRDQMILNIDFEQVPEDQLPRALSLFAEATETWEGMGEEAAELIYKYRHHAGYDNLTDLLEYYMYFDPDMKRFDRLTEEFLPDPEIIQIMLELYEAFGLFDDYARVLCILLDDSTRQKYRDNLTYKMLVGRYGPAGTATRDVLLQEHVRMDVDQCVDYFMTGKYSKAREFADPYPFIIDSAQGISMTDNKTPCNEQVAYGPADLEKIFPWEVVPEDYQEDMSEENFLDFDRPISSFEKMLNESGLDWDEITHLQDTMEEMSNREEKLYKDVHELIFSDIVPAELRTLFPVILTDPHFIDETRRQVKIQEPQMNIDLGLILMFLARDGIVFPQGYQQLEQIIMSNNYRNLYDAGAEILKAVIEHIDQEFKKQDPKYGQHPFFENEQENILNEIHRMLDEIVKAATEQGFEGDMQSTIQNPDLPQSEEEARELLKQIHSNLDMYPIDDKENETSDSESNRKQSIDSDDSLAGPNKNKEGLSDPLRSYSERILDGNSRYSDDDDDEDEDDFDLYIHGMLN</sequence>
<feature type="compositionally biased region" description="Basic and acidic residues" evidence="1">
    <location>
        <begin position="818"/>
        <end position="836"/>
    </location>
</feature>
<evidence type="ECO:0000256" key="1">
    <source>
        <dbReference type="SAM" id="MobiDB-lite"/>
    </source>
</evidence>
<dbReference type="Gene3D" id="1.25.40.10">
    <property type="entry name" value="Tetratricopeptide repeat domain"/>
    <property type="match status" value="1"/>
</dbReference>
<gene>
    <name evidence="2" type="ORF">BO222_03970</name>
</gene>
<protein>
    <recommendedName>
        <fullName evidence="4">Tetratricopeptide repeat protein</fullName>
    </recommendedName>
</protein>
<reference evidence="2 3" key="1">
    <citation type="submission" date="2016-11" db="EMBL/GenBank/DDBJ databases">
        <title>Description of two novel members of the family Erysipelotrichaceae: Ileibacterium lipovorans gen. nov., sp. nov. and Dubosiella newyorkensis, gen. nov., sp. nov.</title>
        <authorList>
            <person name="Cox L.M."/>
            <person name="Sohn J."/>
            <person name="Tyrrell K.L."/>
            <person name="Citron D.M."/>
            <person name="Lawson P.A."/>
            <person name="Patel N.B."/>
            <person name="Iizumi T."/>
            <person name="Perez-Perez G.I."/>
            <person name="Goldstein E.J."/>
            <person name="Blaser M.J."/>
        </authorList>
    </citation>
    <scope>NUCLEOTIDE SEQUENCE [LARGE SCALE GENOMIC DNA]</scope>
    <source>
        <strain evidence="2 3">NYU-BL-A3</strain>
    </source>
</reference>
<accession>A0A1U7NHE8</accession>
<feature type="compositionally biased region" description="Acidic residues" evidence="1">
    <location>
        <begin position="872"/>
        <end position="883"/>
    </location>
</feature>
<proteinExistence type="predicted"/>
<keyword evidence="3" id="KW-1185">Reference proteome</keyword>
<dbReference type="SUPFAM" id="SSF48452">
    <property type="entry name" value="TPR-like"/>
    <property type="match status" value="1"/>
</dbReference>
<dbReference type="AlphaFoldDB" id="A0A1U7NHE8"/>